<evidence type="ECO:0000313" key="1">
    <source>
        <dbReference type="EMBL" id="GGN57236.1"/>
    </source>
</evidence>
<sequence>MAFAILFNVALGPTVKAFGTFAGSDLDAIGQSCRVAIYHPGFDGEIEKADQFLAELAGGLNAAFHSRADLPPFHFSLQDGLNMLEFQISNCAMAMLLPEFLQDAANFSLCRFSRT</sequence>
<dbReference type="EMBL" id="BMLK01000019">
    <property type="protein sequence ID" value="GGN57236.1"/>
    <property type="molecule type" value="Genomic_DNA"/>
</dbReference>
<organism evidence="1 2">
    <name type="scientific">Novosphingobium indicum</name>
    <dbReference type="NCBI Taxonomy" id="462949"/>
    <lineage>
        <taxon>Bacteria</taxon>
        <taxon>Pseudomonadati</taxon>
        <taxon>Pseudomonadota</taxon>
        <taxon>Alphaproteobacteria</taxon>
        <taxon>Sphingomonadales</taxon>
        <taxon>Sphingomonadaceae</taxon>
        <taxon>Novosphingobium</taxon>
    </lineage>
</organism>
<accession>A0ABQ2JXE3</accession>
<keyword evidence="2" id="KW-1185">Reference proteome</keyword>
<comment type="caution">
    <text evidence="1">The sequence shown here is derived from an EMBL/GenBank/DDBJ whole genome shotgun (WGS) entry which is preliminary data.</text>
</comment>
<evidence type="ECO:0000313" key="2">
    <source>
        <dbReference type="Proteomes" id="UP000605099"/>
    </source>
</evidence>
<protein>
    <submittedName>
        <fullName evidence="1">Uncharacterized protein</fullName>
    </submittedName>
</protein>
<name>A0ABQ2JXE3_9SPHN</name>
<gene>
    <name evidence="1" type="ORF">GCM10011349_35610</name>
</gene>
<reference evidence="2" key="1">
    <citation type="journal article" date="2019" name="Int. J. Syst. Evol. Microbiol.">
        <title>The Global Catalogue of Microorganisms (GCM) 10K type strain sequencing project: providing services to taxonomists for standard genome sequencing and annotation.</title>
        <authorList>
            <consortium name="The Broad Institute Genomics Platform"/>
            <consortium name="The Broad Institute Genome Sequencing Center for Infectious Disease"/>
            <person name="Wu L."/>
            <person name="Ma J."/>
        </authorList>
    </citation>
    <scope>NUCLEOTIDE SEQUENCE [LARGE SCALE GENOMIC DNA]</scope>
    <source>
        <strain evidence="2">CGMCC 1.6784</strain>
    </source>
</reference>
<dbReference type="Proteomes" id="UP000605099">
    <property type="component" value="Unassembled WGS sequence"/>
</dbReference>
<proteinExistence type="predicted"/>